<name>A0A1I8AXC8_MELHA</name>
<reference evidence="3" key="1">
    <citation type="submission" date="2016-11" db="UniProtKB">
        <authorList>
            <consortium name="WormBaseParasite"/>
        </authorList>
    </citation>
    <scope>IDENTIFICATION</scope>
</reference>
<accession>A0A1I8AXC8</accession>
<evidence type="ECO:0000313" key="3">
    <source>
        <dbReference type="WBParaSite" id="MhA1_Contig0.frz3.gene80"/>
    </source>
</evidence>
<dbReference type="AlphaFoldDB" id="A0A1I8AXC8"/>
<dbReference type="WBParaSite" id="MhA1_Contig0.frz3.gene80">
    <property type="protein sequence ID" value="MhA1_Contig0.frz3.gene80"/>
    <property type="gene ID" value="MhA1_Contig0.frz3.gene80"/>
</dbReference>
<feature type="compositionally biased region" description="Basic and acidic residues" evidence="1">
    <location>
        <begin position="18"/>
        <end position="30"/>
    </location>
</feature>
<proteinExistence type="predicted"/>
<dbReference type="Proteomes" id="UP000095281">
    <property type="component" value="Unplaced"/>
</dbReference>
<feature type="region of interest" description="Disordered" evidence="1">
    <location>
        <begin position="1"/>
        <end position="116"/>
    </location>
</feature>
<protein>
    <submittedName>
        <fullName evidence="3">Uncharacterized protein</fullName>
    </submittedName>
</protein>
<evidence type="ECO:0000313" key="2">
    <source>
        <dbReference type="Proteomes" id="UP000095281"/>
    </source>
</evidence>
<keyword evidence="2" id="KW-1185">Reference proteome</keyword>
<feature type="compositionally biased region" description="Basic and acidic residues" evidence="1">
    <location>
        <begin position="37"/>
        <end position="46"/>
    </location>
</feature>
<sequence length="141" mass="16316">MPFNHQNAKNFRANRTFKKIEKDLRNKKQTEAATEGRWPEQLEEHQQNINNEDNQSQQQSVHLNSPASILFLEQQQQESCSQNLTDNFNNQQKENTPIPSTSNISKFASPKATSTTGLDTYQQKTTNKKNIYAFFVSIHLM</sequence>
<feature type="compositionally biased region" description="Polar residues" evidence="1">
    <location>
        <begin position="47"/>
        <end position="116"/>
    </location>
</feature>
<evidence type="ECO:0000256" key="1">
    <source>
        <dbReference type="SAM" id="MobiDB-lite"/>
    </source>
</evidence>
<organism evidence="2 3">
    <name type="scientific">Meloidogyne hapla</name>
    <name type="common">Root-knot nematode worm</name>
    <dbReference type="NCBI Taxonomy" id="6305"/>
    <lineage>
        <taxon>Eukaryota</taxon>
        <taxon>Metazoa</taxon>
        <taxon>Ecdysozoa</taxon>
        <taxon>Nematoda</taxon>
        <taxon>Chromadorea</taxon>
        <taxon>Rhabditida</taxon>
        <taxon>Tylenchina</taxon>
        <taxon>Tylenchomorpha</taxon>
        <taxon>Tylenchoidea</taxon>
        <taxon>Meloidogynidae</taxon>
        <taxon>Meloidogyninae</taxon>
        <taxon>Meloidogyne</taxon>
    </lineage>
</organism>